<feature type="compositionally biased region" description="Basic and acidic residues" evidence="1">
    <location>
        <begin position="604"/>
        <end position="616"/>
    </location>
</feature>
<gene>
    <name evidence="3" type="ORF">HXM94_00195</name>
</gene>
<dbReference type="AlphaFoldDB" id="A0A930DZJ4"/>
<reference evidence="3" key="1">
    <citation type="submission" date="2020-04" db="EMBL/GenBank/DDBJ databases">
        <title>Deep metagenomics examines the oral microbiome during advanced dental caries in children, revealing novel taxa and co-occurrences with host molecules.</title>
        <authorList>
            <person name="Baker J.L."/>
            <person name="Morton J.T."/>
            <person name="Dinis M."/>
            <person name="Alvarez R."/>
            <person name="Tran N.C."/>
            <person name="Knight R."/>
            <person name="Edlund A."/>
        </authorList>
    </citation>
    <scope>NUCLEOTIDE SEQUENCE</scope>
    <source>
        <strain evidence="3">JCVI_23_bin.11</strain>
    </source>
</reference>
<dbReference type="RefSeq" id="WP_278476615.1">
    <property type="nucleotide sequence ID" value="NZ_JABZRE010000001.1"/>
</dbReference>
<organism evidence="3 4">
    <name type="scientific">Parvimonas micra</name>
    <dbReference type="NCBI Taxonomy" id="33033"/>
    <lineage>
        <taxon>Bacteria</taxon>
        <taxon>Bacillati</taxon>
        <taxon>Bacillota</taxon>
        <taxon>Tissierellia</taxon>
        <taxon>Tissierellales</taxon>
        <taxon>Peptoniphilaceae</taxon>
        <taxon>Parvimonas</taxon>
    </lineage>
</organism>
<keyword evidence="2" id="KW-0472">Membrane</keyword>
<feature type="compositionally biased region" description="Low complexity" evidence="1">
    <location>
        <begin position="643"/>
        <end position="663"/>
    </location>
</feature>
<evidence type="ECO:0000256" key="2">
    <source>
        <dbReference type="SAM" id="Phobius"/>
    </source>
</evidence>
<keyword evidence="2" id="KW-1133">Transmembrane helix</keyword>
<dbReference type="EMBL" id="JABZRE010000001">
    <property type="protein sequence ID" value="MBF1306207.1"/>
    <property type="molecule type" value="Genomic_DNA"/>
</dbReference>
<feature type="region of interest" description="Disordered" evidence="1">
    <location>
        <begin position="478"/>
        <end position="506"/>
    </location>
</feature>
<feature type="compositionally biased region" description="Polar residues" evidence="1">
    <location>
        <begin position="617"/>
        <end position="642"/>
    </location>
</feature>
<evidence type="ECO:0000313" key="3">
    <source>
        <dbReference type="EMBL" id="MBF1306207.1"/>
    </source>
</evidence>
<feature type="compositionally biased region" description="Basic residues" evidence="1">
    <location>
        <begin position="488"/>
        <end position="500"/>
    </location>
</feature>
<dbReference type="Proteomes" id="UP000758611">
    <property type="component" value="Unassembled WGS sequence"/>
</dbReference>
<protein>
    <submittedName>
        <fullName evidence="3">Uncharacterized protein</fullName>
    </submittedName>
</protein>
<keyword evidence="2" id="KW-0812">Transmembrane</keyword>
<evidence type="ECO:0000313" key="4">
    <source>
        <dbReference type="Proteomes" id="UP000758611"/>
    </source>
</evidence>
<name>A0A930DZJ4_9FIRM</name>
<accession>A0A930DZJ4</accession>
<feature type="region of interest" description="Disordered" evidence="1">
    <location>
        <begin position="604"/>
        <end position="663"/>
    </location>
</feature>
<evidence type="ECO:0000256" key="1">
    <source>
        <dbReference type="SAM" id="MobiDB-lite"/>
    </source>
</evidence>
<proteinExistence type="predicted"/>
<feature type="transmembrane region" description="Helical" evidence="2">
    <location>
        <begin position="513"/>
        <end position="534"/>
    </location>
</feature>
<sequence>MSIVLQRVIKTPKIEVNEQNAGYLMKLDELIKLAGISVFQANPDGSVAVDYTPHLCIINDGRRSDEVGLVVGETVVKLGIKYGNANQYQDLQMEVTVVVKESPKVETLPFALEEEFSLPSVQGEKAIEFKKVVDEDGHYVFVGQTLYGEAGQAFVDHFVLRQNLIDLIPENLWDSLEDIEKVNLKVNAVDVNGSVMEQFQLIRSKDDFTIDNEGFLTWELRTPKPLPFTNKGFSQQGVLGLNYEISFVVKFKKKEEVSQELDYWNSLMSGSPESVTEANAESIQEKQENPYEGFEGFAQNFNTNNVQNDEQEIHPHQVPQVEEKKTVETPIAEGWQVTGFGPQPKQEPQHTVDFSDAVSGLNEIAQPIPKVDQSPYGGGIPPLVNPQPSNPTPNNFDGFERISGLTATYPDRLLDAQGNPNPLYDNPTPMTTSGSVMMTGADNFGGGTPMGFQQPQGQGQKNDLTYNLGNDTDIEQGLENLNSESKPNKSKKKGVMGKVKKSSEKRSNSKKGLIIGGIASAFLVIGLGFAGVMYRNAGIAEMKDTKSQVEANLSTVDSILSDNEVSSSESVELQRLLNNNLELLENAKTSNYFANMERRELVERSNKATDKAKELIQKQTGVTTQSSPAGTATDGSQVKEPNQSSTSTDSQTDSATQQSTNKP</sequence>
<comment type="caution">
    <text evidence="3">The sequence shown here is derived from an EMBL/GenBank/DDBJ whole genome shotgun (WGS) entry which is preliminary data.</text>
</comment>